<organism evidence="6 7">
    <name type="scientific">Ladona fulva</name>
    <name type="common">Scarce chaser dragonfly</name>
    <name type="synonym">Libellula fulva</name>
    <dbReference type="NCBI Taxonomy" id="123851"/>
    <lineage>
        <taxon>Eukaryota</taxon>
        <taxon>Metazoa</taxon>
        <taxon>Ecdysozoa</taxon>
        <taxon>Arthropoda</taxon>
        <taxon>Hexapoda</taxon>
        <taxon>Insecta</taxon>
        <taxon>Pterygota</taxon>
        <taxon>Palaeoptera</taxon>
        <taxon>Odonata</taxon>
        <taxon>Epiprocta</taxon>
        <taxon>Anisoptera</taxon>
        <taxon>Libelluloidea</taxon>
        <taxon>Libellulidae</taxon>
        <taxon>Ladona</taxon>
    </lineage>
</organism>
<comment type="similarity">
    <text evidence="2">Belongs to the PRRC1 family.</text>
</comment>
<dbReference type="OrthoDB" id="4968544at2759"/>
<dbReference type="SUPFAM" id="SSF52972">
    <property type="entry name" value="ITPase-like"/>
    <property type="match status" value="1"/>
</dbReference>
<evidence type="ECO:0000256" key="3">
    <source>
        <dbReference type="ARBA" id="ARBA00023034"/>
    </source>
</evidence>
<reference evidence="6" key="1">
    <citation type="submission" date="2013-04" db="EMBL/GenBank/DDBJ databases">
        <authorList>
            <person name="Qu J."/>
            <person name="Murali S.C."/>
            <person name="Bandaranaike D."/>
            <person name="Bellair M."/>
            <person name="Blankenburg K."/>
            <person name="Chao H."/>
            <person name="Dinh H."/>
            <person name="Doddapaneni H."/>
            <person name="Downs B."/>
            <person name="Dugan-Rocha S."/>
            <person name="Elkadiri S."/>
            <person name="Gnanaolivu R.D."/>
            <person name="Hernandez B."/>
            <person name="Javaid M."/>
            <person name="Jayaseelan J.C."/>
            <person name="Lee S."/>
            <person name="Li M."/>
            <person name="Ming W."/>
            <person name="Munidasa M."/>
            <person name="Muniz J."/>
            <person name="Nguyen L."/>
            <person name="Ongeri F."/>
            <person name="Osuji N."/>
            <person name="Pu L.-L."/>
            <person name="Puazo M."/>
            <person name="Qu C."/>
            <person name="Quiroz J."/>
            <person name="Raj R."/>
            <person name="Weissenberger G."/>
            <person name="Xin Y."/>
            <person name="Zou X."/>
            <person name="Han Y."/>
            <person name="Richards S."/>
            <person name="Worley K."/>
            <person name="Muzny D."/>
            <person name="Gibbs R."/>
        </authorList>
    </citation>
    <scope>NUCLEOTIDE SEQUENCE</scope>
    <source>
        <strain evidence="6">Sampled in the wild</strain>
    </source>
</reference>
<proteinExistence type="inferred from homology"/>
<protein>
    <recommendedName>
        <fullName evidence="5">Non-canonical purine NTP phosphatase/PRRC1 domain-containing protein</fullName>
    </recommendedName>
</protein>
<name>A0A8K0NV04_LADFU</name>
<keyword evidence="7" id="KW-1185">Reference proteome</keyword>
<dbReference type="EMBL" id="KZ308147">
    <property type="protein sequence ID" value="KAG8222936.1"/>
    <property type="molecule type" value="Genomic_DNA"/>
</dbReference>
<keyword evidence="3" id="KW-0333">Golgi apparatus</keyword>
<sequence>MQDDSNGESSFEFVEKRIESLSTADVVSQTSTDTRTSGINMEKSLNRGNILLSNVSPPTTLPSFAVPVSQLPTQSKDESKKSTPVTSSTKSAMHPVIVPPVASSMSEVPAHIAERTTPKFSAAIPPSMGSTTRHEDTDTKDGHKLDICHGDAAGRGIMSWVKDAVGSSGGLLSRVAEKAKNSVDSMITTLDPQMKEFIYSGGDMDVIVASDKEVKVSPVREAFQTVFGRATVMGVGVQPTMVAAQPVGFLAGVKGAQERIAALRALPAREPSSLTVDDTMAAVVAVESFLLEAMEERWYEASVIVLSDKQRGIELHTYTQLTPVPASIVAQAHAETPKDYPLSWSGLSVTIGSLMEKHLEVEHTEWHQVLTGVTRREMLLMAARTLAGLYKNSLSG</sequence>
<dbReference type="GO" id="GO:0034237">
    <property type="term" value="F:protein kinase A regulatory subunit binding"/>
    <property type="evidence" value="ECO:0007669"/>
    <property type="project" value="TreeGrafter"/>
</dbReference>
<gene>
    <name evidence="6" type="ORF">J437_LFUL000231</name>
</gene>
<feature type="domain" description="Non-canonical purine NTP phosphatase/PRRC1" evidence="5">
    <location>
        <begin position="210"/>
        <end position="332"/>
    </location>
</feature>
<comment type="caution">
    <text evidence="6">The sequence shown here is derived from an EMBL/GenBank/DDBJ whole genome shotgun (WGS) entry which is preliminary data.</text>
</comment>
<comment type="subcellular location">
    <subcellularLocation>
        <location evidence="1">Golgi apparatus</location>
    </subcellularLocation>
</comment>
<dbReference type="PANTHER" id="PTHR23276">
    <property type="entry name" value="PROTEIN PRRC1"/>
    <property type="match status" value="1"/>
</dbReference>
<dbReference type="FunFam" id="3.90.950.10:FF:000017">
    <property type="entry name" value="Protein PRRC1-B"/>
    <property type="match status" value="1"/>
</dbReference>
<dbReference type="InterPro" id="IPR029001">
    <property type="entry name" value="ITPase-like_fam"/>
</dbReference>
<evidence type="ECO:0000256" key="4">
    <source>
        <dbReference type="SAM" id="MobiDB-lite"/>
    </source>
</evidence>
<dbReference type="PANTHER" id="PTHR23276:SF2">
    <property type="entry name" value="PROTEIN PRRC1"/>
    <property type="match status" value="1"/>
</dbReference>
<dbReference type="Proteomes" id="UP000792457">
    <property type="component" value="Unassembled WGS sequence"/>
</dbReference>
<dbReference type="InterPro" id="IPR026534">
    <property type="entry name" value="PRRC1"/>
</dbReference>
<accession>A0A8K0NV04</accession>
<feature type="compositionally biased region" description="Basic and acidic residues" evidence="4">
    <location>
        <begin position="132"/>
        <end position="143"/>
    </location>
</feature>
<reference evidence="6" key="2">
    <citation type="submission" date="2017-10" db="EMBL/GenBank/DDBJ databases">
        <title>Ladona fulva Genome sequencing and assembly.</title>
        <authorList>
            <person name="Murali S."/>
            <person name="Richards S."/>
            <person name="Bandaranaike D."/>
            <person name="Bellair M."/>
            <person name="Blankenburg K."/>
            <person name="Chao H."/>
            <person name="Dinh H."/>
            <person name="Doddapaneni H."/>
            <person name="Dugan-Rocha S."/>
            <person name="Elkadiri S."/>
            <person name="Gnanaolivu R."/>
            <person name="Hernandez B."/>
            <person name="Skinner E."/>
            <person name="Javaid M."/>
            <person name="Lee S."/>
            <person name="Li M."/>
            <person name="Ming W."/>
            <person name="Munidasa M."/>
            <person name="Muniz J."/>
            <person name="Nguyen L."/>
            <person name="Hughes D."/>
            <person name="Osuji N."/>
            <person name="Pu L.-L."/>
            <person name="Puazo M."/>
            <person name="Qu C."/>
            <person name="Quiroz J."/>
            <person name="Raj R."/>
            <person name="Weissenberger G."/>
            <person name="Xin Y."/>
            <person name="Zou X."/>
            <person name="Han Y."/>
            <person name="Worley K."/>
            <person name="Muzny D."/>
            <person name="Gibbs R."/>
        </authorList>
    </citation>
    <scope>NUCLEOTIDE SEQUENCE</scope>
    <source>
        <strain evidence="6">Sampled in the wild</strain>
    </source>
</reference>
<dbReference type="AlphaFoldDB" id="A0A8K0NV04"/>
<feature type="region of interest" description="Disordered" evidence="4">
    <location>
        <begin position="121"/>
        <end position="143"/>
    </location>
</feature>
<evidence type="ECO:0000313" key="7">
    <source>
        <dbReference type="Proteomes" id="UP000792457"/>
    </source>
</evidence>
<dbReference type="GO" id="GO:0005794">
    <property type="term" value="C:Golgi apparatus"/>
    <property type="evidence" value="ECO:0007669"/>
    <property type="project" value="UniProtKB-SubCell"/>
</dbReference>
<feature type="region of interest" description="Disordered" evidence="4">
    <location>
        <begin position="70"/>
        <end position="91"/>
    </location>
</feature>
<evidence type="ECO:0000256" key="2">
    <source>
        <dbReference type="ARBA" id="ARBA00010298"/>
    </source>
</evidence>
<evidence type="ECO:0000256" key="1">
    <source>
        <dbReference type="ARBA" id="ARBA00004555"/>
    </source>
</evidence>
<dbReference type="Gene3D" id="3.90.950.10">
    <property type="match status" value="1"/>
</dbReference>
<dbReference type="Pfam" id="PF01931">
    <property type="entry name" value="NTPase_I-T"/>
    <property type="match status" value="1"/>
</dbReference>
<dbReference type="InterPro" id="IPR026533">
    <property type="entry name" value="NTPase/PRRC1"/>
</dbReference>
<feature type="compositionally biased region" description="Low complexity" evidence="4">
    <location>
        <begin position="82"/>
        <end position="91"/>
    </location>
</feature>
<evidence type="ECO:0000259" key="5">
    <source>
        <dbReference type="Pfam" id="PF01931"/>
    </source>
</evidence>
<evidence type="ECO:0000313" key="6">
    <source>
        <dbReference type="EMBL" id="KAG8222936.1"/>
    </source>
</evidence>